<evidence type="ECO:0000313" key="1">
    <source>
        <dbReference type="EMBL" id="KKN63695.1"/>
    </source>
</evidence>
<dbReference type="EMBL" id="LAZR01000582">
    <property type="protein sequence ID" value="KKN63695.1"/>
    <property type="molecule type" value="Genomic_DNA"/>
</dbReference>
<gene>
    <name evidence="1" type="ORF">LCGC14_0499300</name>
</gene>
<reference evidence="1" key="1">
    <citation type="journal article" date="2015" name="Nature">
        <title>Complex archaea that bridge the gap between prokaryotes and eukaryotes.</title>
        <authorList>
            <person name="Spang A."/>
            <person name="Saw J.H."/>
            <person name="Jorgensen S.L."/>
            <person name="Zaremba-Niedzwiedzka K."/>
            <person name="Martijn J."/>
            <person name="Lind A.E."/>
            <person name="van Eijk R."/>
            <person name="Schleper C."/>
            <person name="Guy L."/>
            <person name="Ettema T.J."/>
        </authorList>
    </citation>
    <scope>NUCLEOTIDE SEQUENCE</scope>
</reference>
<name>A0A0F9S4B5_9ZZZZ</name>
<comment type="caution">
    <text evidence="1">The sequence shown here is derived from an EMBL/GenBank/DDBJ whole genome shotgun (WGS) entry which is preliminary data.</text>
</comment>
<proteinExistence type="predicted"/>
<protein>
    <submittedName>
        <fullName evidence="1">Uncharacterized protein</fullName>
    </submittedName>
</protein>
<accession>A0A0F9S4B5</accession>
<sequence length="78" mass="9080">MALGDELHYEICPMLFDYRIIKTDGYIVTDNWLYDDLDDAVTALVQMEEGKEPEGWFRHIETGRRRPGGNASKEYINP</sequence>
<organism evidence="1">
    <name type="scientific">marine sediment metagenome</name>
    <dbReference type="NCBI Taxonomy" id="412755"/>
    <lineage>
        <taxon>unclassified sequences</taxon>
        <taxon>metagenomes</taxon>
        <taxon>ecological metagenomes</taxon>
    </lineage>
</organism>
<dbReference type="AlphaFoldDB" id="A0A0F9S4B5"/>